<dbReference type="EMBL" id="JBHSKT010000012">
    <property type="protein sequence ID" value="MFC5272133.1"/>
    <property type="molecule type" value="Genomic_DNA"/>
</dbReference>
<name>A0ABW0EFV7_9BACT</name>
<dbReference type="PANTHER" id="PTHR37804">
    <property type="entry name" value="CDAA REGULATORY PROTEIN CDAR"/>
    <property type="match status" value="1"/>
</dbReference>
<accession>A0ABW0EFV7</accession>
<dbReference type="RefSeq" id="WP_378018491.1">
    <property type="nucleotide sequence ID" value="NZ_JBHSKT010000012.1"/>
</dbReference>
<sequence length="297" mass="33358">MLLCFLLAGTFWVLKALNKKYENVRISYPVNFIYNPKTQIPVTDPPKEVIINVDGKGWKLLRKALNLRIHPAQIDLRSRGYTKFLTSRQLRPYVNAALSGLDLNYVVTDTIYFNFEKLEHRKLPLALQLSDSAIAAGYQLDSNMKIMPASVTVSGPASLVKALPSPFPIHLPDSGITANYRKKIPLGFVPENLLKPDFEEVKVVFDVVPLIRRDLQVIVRVRNRDSINSPVVLRPNVVKLTYYAVSADSVVPASQFTVEADLDNVNPKDSTVTLKVLQKPKTVKTVSFSPQKVKVVY</sequence>
<organism evidence="1 2">
    <name type="scientific">Adhaeribacter terreus</name>
    <dbReference type="NCBI Taxonomy" id="529703"/>
    <lineage>
        <taxon>Bacteria</taxon>
        <taxon>Pseudomonadati</taxon>
        <taxon>Bacteroidota</taxon>
        <taxon>Cytophagia</taxon>
        <taxon>Cytophagales</taxon>
        <taxon>Hymenobacteraceae</taxon>
        <taxon>Adhaeribacter</taxon>
    </lineage>
</organism>
<dbReference type="PANTHER" id="PTHR37804:SF1">
    <property type="entry name" value="CDAA REGULATORY PROTEIN CDAR"/>
    <property type="match status" value="1"/>
</dbReference>
<keyword evidence="2" id="KW-1185">Reference proteome</keyword>
<evidence type="ECO:0000313" key="1">
    <source>
        <dbReference type="EMBL" id="MFC5272133.1"/>
    </source>
</evidence>
<dbReference type="Proteomes" id="UP001596161">
    <property type="component" value="Unassembled WGS sequence"/>
</dbReference>
<gene>
    <name evidence="1" type="ORF">ACFPIB_16070</name>
</gene>
<dbReference type="InterPro" id="IPR053154">
    <property type="entry name" value="c-di-AMP_regulator"/>
</dbReference>
<proteinExistence type="predicted"/>
<comment type="caution">
    <text evidence="1">The sequence shown here is derived from an EMBL/GenBank/DDBJ whole genome shotgun (WGS) entry which is preliminary data.</text>
</comment>
<protein>
    <recommendedName>
        <fullName evidence="3">YbbR-like domain-containing protein</fullName>
    </recommendedName>
</protein>
<reference evidence="2" key="1">
    <citation type="journal article" date="2019" name="Int. J. Syst. Evol. Microbiol.">
        <title>The Global Catalogue of Microorganisms (GCM) 10K type strain sequencing project: providing services to taxonomists for standard genome sequencing and annotation.</title>
        <authorList>
            <consortium name="The Broad Institute Genomics Platform"/>
            <consortium name="The Broad Institute Genome Sequencing Center for Infectious Disease"/>
            <person name="Wu L."/>
            <person name="Ma J."/>
        </authorList>
    </citation>
    <scope>NUCLEOTIDE SEQUENCE [LARGE SCALE GENOMIC DNA]</scope>
    <source>
        <strain evidence="2">KACC 12602</strain>
    </source>
</reference>
<dbReference type="Gene3D" id="2.170.120.40">
    <property type="entry name" value="YbbR-like domain"/>
    <property type="match status" value="1"/>
</dbReference>
<evidence type="ECO:0000313" key="2">
    <source>
        <dbReference type="Proteomes" id="UP001596161"/>
    </source>
</evidence>
<evidence type="ECO:0008006" key="3">
    <source>
        <dbReference type="Google" id="ProtNLM"/>
    </source>
</evidence>